<dbReference type="EMBL" id="LT906441">
    <property type="protein sequence ID" value="SNV36486.1"/>
    <property type="molecule type" value="Genomic_DNA"/>
</dbReference>
<evidence type="ECO:0000259" key="1">
    <source>
        <dbReference type="PROSITE" id="PS51671"/>
    </source>
</evidence>
<dbReference type="KEGG" id="cgrn:4412665_01369"/>
<dbReference type="Proteomes" id="UP000215332">
    <property type="component" value="Chromosome 1"/>
</dbReference>
<proteinExistence type="predicted"/>
<gene>
    <name evidence="2" type="ORF">SAMEA4412665_01369</name>
</gene>
<dbReference type="eggNOG" id="COG2061">
    <property type="taxonomic scope" value="Bacteria"/>
</dbReference>
<dbReference type="AlphaFoldDB" id="A0A239WQK9"/>
<dbReference type="SUPFAM" id="SSF55021">
    <property type="entry name" value="ACT-like"/>
    <property type="match status" value="1"/>
</dbReference>
<sequence length="205" mass="22018">MLILRIQVPDVPGALGKVATTMGTVDADISAVEIVEKGDGYAIDDFILSLPTETMPDTLVSTCDQLEGVKVLWLSRHLEDWGLESDIATLNRMAEDQQHAAELLTEAAPTVFHCQWATLFGPGHEVLTSTALSPEFTSEAIAALGAMDEPRRVELDETWMPGWGATVVALAPLSGGRCLVLGRRGGPVFLASEVNRLRHMAALAN</sequence>
<protein>
    <recommendedName>
        <fullName evidence="1">ACT domain-containing protein</fullName>
    </recommendedName>
</protein>
<name>A0A239WQK9_9ACTN</name>
<dbReference type="InterPro" id="IPR045865">
    <property type="entry name" value="ACT-like_dom_sf"/>
</dbReference>
<evidence type="ECO:0000313" key="3">
    <source>
        <dbReference type="Proteomes" id="UP000215332"/>
    </source>
</evidence>
<feature type="domain" description="ACT" evidence="1">
    <location>
        <begin position="3"/>
        <end position="76"/>
    </location>
</feature>
<dbReference type="InterPro" id="IPR002912">
    <property type="entry name" value="ACT_dom"/>
</dbReference>
<evidence type="ECO:0000313" key="2">
    <source>
        <dbReference type="EMBL" id="SNV36486.1"/>
    </source>
</evidence>
<dbReference type="PROSITE" id="PS51671">
    <property type="entry name" value="ACT"/>
    <property type="match status" value="1"/>
</dbReference>
<accession>A0A239WQK9</accession>
<organism evidence="2 3">
    <name type="scientific">Cutibacterium granulosum</name>
    <dbReference type="NCBI Taxonomy" id="33011"/>
    <lineage>
        <taxon>Bacteria</taxon>
        <taxon>Bacillati</taxon>
        <taxon>Actinomycetota</taxon>
        <taxon>Actinomycetes</taxon>
        <taxon>Propionibacteriales</taxon>
        <taxon>Propionibacteriaceae</taxon>
        <taxon>Cutibacterium</taxon>
    </lineage>
</organism>
<reference evidence="2 3" key="1">
    <citation type="submission" date="2017-06" db="EMBL/GenBank/DDBJ databases">
        <authorList>
            <consortium name="Pathogen Informatics"/>
        </authorList>
    </citation>
    <scope>NUCLEOTIDE SEQUENCE [LARGE SCALE GENOMIC DNA]</scope>
    <source>
        <strain evidence="2 3">NCTC11865</strain>
    </source>
</reference>